<dbReference type="Gene3D" id="3.90.228.10">
    <property type="match status" value="1"/>
</dbReference>
<organism evidence="10">
    <name type="scientific">Ciona intestinalis</name>
    <name type="common">Transparent sea squirt</name>
    <name type="synonym">Ascidia intestinalis</name>
    <dbReference type="NCBI Taxonomy" id="7719"/>
    <lineage>
        <taxon>Eukaryota</taxon>
        <taxon>Metazoa</taxon>
        <taxon>Chordata</taxon>
        <taxon>Tunicata</taxon>
        <taxon>Ascidiacea</taxon>
        <taxon>Phlebobranchia</taxon>
        <taxon>Cionidae</taxon>
        <taxon>Ciona</taxon>
    </lineage>
</organism>
<comment type="subcellular location">
    <subcellularLocation>
        <location evidence="1">Nucleus</location>
    </subcellularLocation>
</comment>
<dbReference type="Pfam" id="PF01661">
    <property type="entry name" value="Macro"/>
    <property type="match status" value="1"/>
</dbReference>
<feature type="domain" description="PARP catalytic" evidence="8">
    <location>
        <begin position="248"/>
        <end position="437"/>
    </location>
</feature>
<proteinExistence type="evidence at transcript level"/>
<dbReference type="InterPro" id="IPR043472">
    <property type="entry name" value="Macro_dom-like"/>
</dbReference>
<dbReference type="EC" id="2.4.2.-" evidence="7"/>
<evidence type="ECO:0000256" key="7">
    <source>
        <dbReference type="RuleBase" id="RU362114"/>
    </source>
</evidence>
<evidence type="ECO:0000256" key="1">
    <source>
        <dbReference type="ARBA" id="ARBA00004123"/>
    </source>
</evidence>
<dbReference type="Pfam" id="PF00644">
    <property type="entry name" value="PARP"/>
    <property type="match status" value="1"/>
</dbReference>
<dbReference type="GO" id="GO:0005634">
    <property type="term" value="C:nucleus"/>
    <property type="evidence" value="ECO:0007669"/>
    <property type="project" value="UniProtKB-SubCell"/>
</dbReference>
<dbReference type="GO" id="GO:0003950">
    <property type="term" value="F:NAD+ poly-ADP-ribosyltransferase activity"/>
    <property type="evidence" value="ECO:0007669"/>
    <property type="project" value="UniProtKB-UniRule"/>
</dbReference>
<reference evidence="10" key="1">
    <citation type="journal article" date="2003" name="DNA Res.">
        <title>Identification and sequence of seventy-nine new transcripts expressed in hemocytes of Ciona intestinalis, three of which may be involved in characteristic cell-cell communication.</title>
        <authorList>
            <person name="Terajima D."/>
            <person name="Yamada S."/>
            <person name="Uchino R."/>
            <person name="Ikawa S."/>
            <person name="Ikeda M."/>
            <person name="Shida K."/>
            <person name="Arai Y."/>
            <person name="Wang H.G."/>
            <person name="Satoh N."/>
            <person name="Satake M."/>
        </authorList>
    </citation>
    <scope>NUCLEOTIDE SEQUENCE</scope>
</reference>
<dbReference type="SUPFAM" id="SSF52949">
    <property type="entry name" value="Macro domain-like"/>
    <property type="match status" value="1"/>
</dbReference>
<dbReference type="OrthoDB" id="10052316at2759"/>
<evidence type="ECO:0000259" key="9">
    <source>
        <dbReference type="PROSITE" id="PS51154"/>
    </source>
</evidence>
<comment type="similarity">
    <text evidence="6">Belongs to the ARTD/PARP family.</text>
</comment>
<keyword evidence="4 7" id="KW-0520">NAD</keyword>
<dbReference type="GeneID" id="100181779"/>
<keyword evidence="5" id="KW-0539">Nucleus</keyword>
<feature type="domain" description="Macro" evidence="9">
    <location>
        <begin position="68"/>
        <end position="226"/>
    </location>
</feature>
<evidence type="ECO:0000259" key="8">
    <source>
        <dbReference type="PROSITE" id="PS51059"/>
    </source>
</evidence>
<dbReference type="RefSeq" id="NP_001231981.1">
    <property type="nucleotide sequence ID" value="NM_001245052.1"/>
</dbReference>
<dbReference type="PANTHER" id="PTHR14453">
    <property type="entry name" value="PARP/ZINC FINGER CCCH TYPE DOMAIN CONTAINING PROTEIN"/>
    <property type="match status" value="1"/>
</dbReference>
<keyword evidence="2 7" id="KW-0328">Glycosyltransferase</keyword>
<dbReference type="EMBL" id="AY261883">
    <property type="protein sequence ID" value="AAP91749.1"/>
    <property type="molecule type" value="mRNA"/>
</dbReference>
<dbReference type="InterPro" id="IPR052056">
    <property type="entry name" value="Mono-ARTD/PARP"/>
</dbReference>
<dbReference type="PROSITE" id="PS51059">
    <property type="entry name" value="PARP_CATALYTIC"/>
    <property type="match status" value="1"/>
</dbReference>
<dbReference type="AlphaFoldDB" id="Q69HN2"/>
<name>Q69HN2_CIOIN</name>
<sequence>MNEKDFEHIHQHSKAAAFERLEKSSIIDKEKFSHRLNGAIKQEQAKALEVLKRRRPTTPNTAAMQQAVKSIHDYKIGEITVQVANCGITDLTKSNIIVNSVGPDFELSKGQVSAILLRRVGPQLQTECTNNPKFATESYRITTGGNLCDHIVHYVLPNKEYRIEESIMELLEKCDNMEAITVVMPVLGSGNRGVPVDKCARFLWAAICLLNSYRKPTYLNCIKIPAYDVKVFNGLVKFFDKPPRFLGFPSHWGNVSRGTTEVKQLTPDSSEFNDVVAAFKKSNPPVNEILQIERIQNPTLYKQYEGKREAIVDKVQNSVIERDLFHGTTEESSNLIINNYFNRSYAGKNATRFGEGVYFALESSYSHRYCSGDVRHMLVVKVLTGDYCLGKEKMKEPPKMEGTDRVYHSLVNNVNDPKIFVVFNDASAYPKYRITYK</sequence>
<evidence type="ECO:0000256" key="6">
    <source>
        <dbReference type="ARBA" id="ARBA00024347"/>
    </source>
</evidence>
<dbReference type="InterPro" id="IPR002589">
    <property type="entry name" value="Macro_dom"/>
</dbReference>
<evidence type="ECO:0000256" key="3">
    <source>
        <dbReference type="ARBA" id="ARBA00022679"/>
    </source>
</evidence>
<dbReference type="Gene3D" id="3.40.220.10">
    <property type="entry name" value="Leucine Aminopeptidase, subunit E, domain 1"/>
    <property type="match status" value="1"/>
</dbReference>
<evidence type="ECO:0000256" key="5">
    <source>
        <dbReference type="ARBA" id="ARBA00023242"/>
    </source>
</evidence>
<evidence type="ECO:0000313" key="10">
    <source>
        <dbReference type="EMBL" id="AAP91749.1"/>
    </source>
</evidence>
<keyword evidence="3 7" id="KW-0808">Transferase</keyword>
<dbReference type="SMART" id="SM00506">
    <property type="entry name" value="A1pp"/>
    <property type="match status" value="1"/>
</dbReference>
<accession>Q69HN2</accession>
<evidence type="ECO:0000256" key="2">
    <source>
        <dbReference type="ARBA" id="ARBA00022676"/>
    </source>
</evidence>
<protein>
    <recommendedName>
        <fullName evidence="7">Poly [ADP-ribose] polymerase</fullName>
        <shortName evidence="7">PARP</shortName>
        <ecNumber evidence="7">2.4.2.-</ecNumber>
    </recommendedName>
</protein>
<dbReference type="PANTHER" id="PTHR14453:SF67">
    <property type="entry name" value="POLY [ADP-RIBOSE] POLYMERASE"/>
    <property type="match status" value="1"/>
</dbReference>
<dbReference type="SUPFAM" id="SSF56399">
    <property type="entry name" value="ADP-ribosylation"/>
    <property type="match status" value="1"/>
</dbReference>
<dbReference type="InterPro" id="IPR012317">
    <property type="entry name" value="Poly(ADP-ribose)pol_cat_dom"/>
</dbReference>
<dbReference type="PROSITE" id="PS51154">
    <property type="entry name" value="MACRO"/>
    <property type="match status" value="1"/>
</dbReference>
<evidence type="ECO:0000256" key="4">
    <source>
        <dbReference type="ARBA" id="ARBA00023027"/>
    </source>
</evidence>